<evidence type="ECO:0000256" key="1">
    <source>
        <dbReference type="PROSITE-ProRule" id="PRU01076"/>
    </source>
</evidence>
<organism evidence="3 4">
    <name type="scientific">Immundisolibacter cernigliae</name>
    <dbReference type="NCBI Taxonomy" id="1810504"/>
    <lineage>
        <taxon>Bacteria</taxon>
        <taxon>Pseudomonadati</taxon>
        <taxon>Pseudomonadota</taxon>
        <taxon>Gammaproteobacteria</taxon>
        <taxon>Immundisolibacterales</taxon>
        <taxon>Immundisolibacteraceae</taxon>
        <taxon>Immundisolibacter</taxon>
    </lineage>
</organism>
<gene>
    <name evidence="3" type="ORF">PG2T_01350</name>
</gene>
<dbReference type="InterPro" id="IPR007159">
    <property type="entry name" value="SpoVT-AbrB_dom"/>
</dbReference>
<dbReference type="GO" id="GO:0003677">
    <property type="term" value="F:DNA binding"/>
    <property type="evidence" value="ECO:0007669"/>
    <property type="project" value="UniProtKB-UniRule"/>
</dbReference>
<dbReference type="EMBL" id="CP014671">
    <property type="protein sequence ID" value="ANX02966.1"/>
    <property type="molecule type" value="Genomic_DNA"/>
</dbReference>
<dbReference type="InParanoid" id="A0A1B1YQB6"/>
<dbReference type="Gene3D" id="2.10.260.10">
    <property type="match status" value="1"/>
</dbReference>
<dbReference type="STRING" id="1810504.PG2T_01350"/>
<reference evidence="4" key="1">
    <citation type="submission" date="2016-03" db="EMBL/GenBank/DDBJ databases">
        <title>Complete genome sequence of Solimmundus cernigliae, representing a novel lineage of polycyclic aromatic hydrocarbon degraders within the Gammaproteobacteria.</title>
        <authorList>
            <person name="Singleton D.R."/>
            <person name="Dickey A.N."/>
            <person name="Scholl E.H."/>
            <person name="Wright F.A."/>
            <person name="Aitken M.D."/>
        </authorList>
    </citation>
    <scope>NUCLEOTIDE SEQUENCE [LARGE SCALE GENOMIC DNA]</scope>
    <source>
        <strain evidence="4">TR3.2</strain>
    </source>
</reference>
<accession>A0A1B1YQB6</accession>
<evidence type="ECO:0000259" key="2">
    <source>
        <dbReference type="PROSITE" id="PS51740"/>
    </source>
</evidence>
<keyword evidence="4" id="KW-1185">Reference proteome</keyword>
<protein>
    <submittedName>
        <fullName evidence="3">AbrB family transcriptional regulator</fullName>
    </submittedName>
</protein>
<dbReference type="KEGG" id="gbi:PG2T_01350"/>
<dbReference type="PROSITE" id="PS51740">
    <property type="entry name" value="SPOVT_ABRB"/>
    <property type="match status" value="1"/>
</dbReference>
<dbReference type="RefSeq" id="WP_068802478.1">
    <property type="nucleotide sequence ID" value="NZ_CP014671.1"/>
</dbReference>
<dbReference type="Proteomes" id="UP000092952">
    <property type="component" value="Chromosome"/>
</dbReference>
<proteinExistence type="predicted"/>
<dbReference type="OrthoDB" id="9811597at2"/>
<dbReference type="NCBIfam" id="TIGR01439">
    <property type="entry name" value="lp_hng_hel_AbrB"/>
    <property type="match status" value="1"/>
</dbReference>
<dbReference type="SUPFAM" id="SSF89447">
    <property type="entry name" value="AbrB/MazE/MraZ-like"/>
    <property type="match status" value="1"/>
</dbReference>
<name>A0A1B1YQB6_9GAMM</name>
<dbReference type="InterPro" id="IPR037914">
    <property type="entry name" value="SpoVT-AbrB_sf"/>
</dbReference>
<evidence type="ECO:0000313" key="3">
    <source>
        <dbReference type="EMBL" id="ANX02966.1"/>
    </source>
</evidence>
<sequence>MTTVTVSEKYQVVIPKAVRESLQIKPGQKLDVIVYEGRAEFVPVQDMREARGFLRGIDTDVPREADRV</sequence>
<evidence type="ECO:0000313" key="4">
    <source>
        <dbReference type="Proteomes" id="UP000092952"/>
    </source>
</evidence>
<dbReference type="SMART" id="SM00966">
    <property type="entry name" value="SpoVT_AbrB"/>
    <property type="match status" value="1"/>
</dbReference>
<feature type="domain" description="SpoVT-AbrB" evidence="2">
    <location>
        <begin position="1"/>
        <end position="46"/>
    </location>
</feature>
<dbReference type="Pfam" id="PF04014">
    <property type="entry name" value="MazE_antitoxin"/>
    <property type="match status" value="1"/>
</dbReference>
<keyword evidence="1" id="KW-0238">DNA-binding</keyword>
<dbReference type="AlphaFoldDB" id="A0A1B1YQB6"/>